<evidence type="ECO:0000256" key="1">
    <source>
        <dbReference type="ARBA" id="ARBA00004123"/>
    </source>
</evidence>
<dbReference type="GO" id="GO:0003723">
    <property type="term" value="F:RNA binding"/>
    <property type="evidence" value="ECO:0007669"/>
    <property type="project" value="EnsemblFungi"/>
</dbReference>
<feature type="domain" description="SET" evidence="16">
    <location>
        <begin position="186"/>
        <end position="303"/>
    </location>
</feature>
<dbReference type="GO" id="GO:0009302">
    <property type="term" value="P:sno(s)RNA transcription"/>
    <property type="evidence" value="ECO:0007669"/>
    <property type="project" value="EnsemblFungi"/>
</dbReference>
<dbReference type="STRING" id="1344418.A0A1D2VQ60"/>
<dbReference type="InterPro" id="IPR038190">
    <property type="entry name" value="SRI_sf"/>
</dbReference>
<dbReference type="InterPro" id="IPR044437">
    <property type="entry name" value="SETD2/Set2_SET"/>
</dbReference>
<dbReference type="InterPro" id="IPR050777">
    <property type="entry name" value="SET2_Histone-Lys_MeTrsfase"/>
</dbReference>
<feature type="compositionally biased region" description="Low complexity" evidence="15">
    <location>
        <begin position="743"/>
        <end position="754"/>
    </location>
</feature>
<comment type="catalytic activity">
    <reaction evidence="14">
        <text>L-lysyl(36)-[histone H3] + 3 S-adenosyl-L-methionine = N(6),N(6),N(6)-trimethyl-L-lysyl(36)-[histone H3] + 3 S-adenosyl-L-homocysteine + 3 H(+)</text>
        <dbReference type="Rhea" id="RHEA:60324"/>
        <dbReference type="Rhea" id="RHEA-COMP:9785"/>
        <dbReference type="Rhea" id="RHEA-COMP:15536"/>
        <dbReference type="ChEBI" id="CHEBI:15378"/>
        <dbReference type="ChEBI" id="CHEBI:29969"/>
        <dbReference type="ChEBI" id="CHEBI:57856"/>
        <dbReference type="ChEBI" id="CHEBI:59789"/>
        <dbReference type="ChEBI" id="CHEBI:61961"/>
        <dbReference type="EC" id="2.1.1.359"/>
    </reaction>
</comment>
<sequence>MAKRLTRKPTTQLPPSTKDRYSSKEILSDTIDHNIKLSFNNTANNNHLSATPNPSINNNISFARFKILRLKSELTDLLSNNANLNDKTNDYLHETVHTENGLDKTDEALKTFTLLQQCTYKNTSLGLSGQDDMSCDCDAHDTADNVLPCGEDSDCINRLTSIECSSNCLRCGPQCANQRFQRKQYSDISIFQTEKKGFGVRANGNINPNTFIYEYIGEVIDLNTFKKKMLDYDRRNFRHFYFMMLQKNQFIDATIKGGLGRFVNHSCNPNAYVDKWVVGSKLRMGIFSKRKIYKGEEITFDYNVDRYGANPQPCYCNEPNCSGFIGGKTQTDAMSLLPQNIVEALNISNDDQREWYKDNKHLIKEGENIYNNFLNSIEIKPLNNKESVPKIISGLIQSQNEIITLKLLERLYNTEKQEIDYTIIRLHGYKTLGSILKKESDTISELILKIFLKWPRITKNKIVSSNVEEIVKSVIEHTKDKNIKELGSKLLKDWDNLEIAFRIQKKENDSNYNDTIKNYRQKFKDDYTMHDGLRLPENWEWGIKKENGSIYFKNSITGEESTTRPDINKYNEFVATRRKEEELKKRGVSDLKLKTIQKEKRFKKSEFEKQKFFEKQVRLFQLEQYQKDLKLKAKEKEEKEKIEKVFQEAKENELLRIKQQKEEQDQKERELKEIERQRSKLRALQARTKSSLNSENQNGNHKGHRSHNSKRHISKTNGYEQRSGSNSRRNTPNQENLSGGGTSSLLSSLNNNNSSRKKNPLEYKWKSLFAKYVPNMIKKHEKVIGHANLKNCAKDIVEILVDKELKRHSDDDVVHELSSGKREKVKVFVEGYMNKFLKKYDEKHSAKSHQKTNGANKINGNKTYNIRQTALMESITADNTPHNGHGILTDPGQNGSHKRKRSEIGEGSVKRFSS</sequence>
<dbReference type="InParanoid" id="A0A1D2VQ60"/>
<dbReference type="Pfam" id="PF00856">
    <property type="entry name" value="SET"/>
    <property type="match status" value="1"/>
</dbReference>
<dbReference type="InterPro" id="IPR013257">
    <property type="entry name" value="SRI"/>
</dbReference>
<feature type="domain" description="Post-SET" evidence="17">
    <location>
        <begin position="310"/>
        <end position="326"/>
    </location>
</feature>
<keyword evidence="6" id="KW-0678">Repressor</keyword>
<dbReference type="PROSITE" id="PS50280">
    <property type="entry name" value="SET"/>
    <property type="match status" value="1"/>
</dbReference>
<evidence type="ECO:0000259" key="17">
    <source>
        <dbReference type="PROSITE" id="PS50868"/>
    </source>
</evidence>
<evidence type="ECO:0000313" key="19">
    <source>
        <dbReference type="EMBL" id="ODV63736.1"/>
    </source>
</evidence>
<dbReference type="GO" id="GO:0030437">
    <property type="term" value="P:ascospore formation"/>
    <property type="evidence" value="ECO:0007669"/>
    <property type="project" value="EnsemblFungi"/>
</dbReference>
<evidence type="ECO:0000256" key="8">
    <source>
        <dbReference type="ARBA" id="ARBA00022679"/>
    </source>
</evidence>
<organism evidence="19 20">
    <name type="scientific">Ascoidea rubescens DSM 1968</name>
    <dbReference type="NCBI Taxonomy" id="1344418"/>
    <lineage>
        <taxon>Eukaryota</taxon>
        <taxon>Fungi</taxon>
        <taxon>Dikarya</taxon>
        <taxon>Ascomycota</taxon>
        <taxon>Saccharomycotina</taxon>
        <taxon>Saccharomycetes</taxon>
        <taxon>Ascoideaceae</taxon>
        <taxon>Ascoidea</taxon>
    </lineage>
</organism>
<evidence type="ECO:0000256" key="6">
    <source>
        <dbReference type="ARBA" id="ARBA00022491"/>
    </source>
</evidence>
<dbReference type="PROSITE" id="PS50868">
    <property type="entry name" value="POST_SET"/>
    <property type="match status" value="1"/>
</dbReference>
<dbReference type="Gene3D" id="1.10.1740.100">
    <property type="entry name" value="Set2, Rpb1 interacting domain"/>
    <property type="match status" value="1"/>
</dbReference>
<dbReference type="InterPro" id="IPR006560">
    <property type="entry name" value="AWS_dom"/>
</dbReference>
<evidence type="ECO:0000259" key="16">
    <source>
        <dbReference type="PROSITE" id="PS50280"/>
    </source>
</evidence>
<reference evidence="20" key="1">
    <citation type="submission" date="2016-05" db="EMBL/GenBank/DDBJ databases">
        <title>Comparative genomics of biotechnologically important yeasts.</title>
        <authorList>
            <consortium name="DOE Joint Genome Institute"/>
            <person name="Riley R."/>
            <person name="Haridas S."/>
            <person name="Wolfe K.H."/>
            <person name="Lopes M.R."/>
            <person name="Hittinger C.T."/>
            <person name="Goker M."/>
            <person name="Salamov A."/>
            <person name="Wisecaver J."/>
            <person name="Long T.M."/>
            <person name="Aerts A.L."/>
            <person name="Barry K."/>
            <person name="Choi C."/>
            <person name="Clum A."/>
            <person name="Coughlan A.Y."/>
            <person name="Deshpande S."/>
            <person name="Douglass A.P."/>
            <person name="Hanson S.J."/>
            <person name="Klenk H.-P."/>
            <person name="Labutti K."/>
            <person name="Lapidus A."/>
            <person name="Lindquist E."/>
            <person name="Lipzen A."/>
            <person name="Meier-Kolthoff J.P."/>
            <person name="Ohm R.A."/>
            <person name="Otillar R.P."/>
            <person name="Pangilinan J."/>
            <person name="Peng Y."/>
            <person name="Rokas A."/>
            <person name="Rosa C.A."/>
            <person name="Scheuner C."/>
            <person name="Sibirny A.A."/>
            <person name="Slot J.C."/>
            <person name="Stielow J.B."/>
            <person name="Sun H."/>
            <person name="Kurtzman C.P."/>
            <person name="Blackwell M."/>
            <person name="Grigoriev I.V."/>
            <person name="Jeffries T.W."/>
        </authorList>
    </citation>
    <scope>NUCLEOTIDE SEQUENCE [LARGE SCALE GENOMIC DNA]</scope>
    <source>
        <strain evidence="20">DSM 1968</strain>
    </source>
</reference>
<dbReference type="GO" id="GO:0006354">
    <property type="term" value="P:DNA-templated transcription elongation"/>
    <property type="evidence" value="ECO:0007669"/>
    <property type="project" value="EnsemblFungi"/>
</dbReference>
<dbReference type="GO" id="GO:0032259">
    <property type="term" value="P:methylation"/>
    <property type="evidence" value="ECO:0007669"/>
    <property type="project" value="UniProtKB-KW"/>
</dbReference>
<evidence type="ECO:0000256" key="14">
    <source>
        <dbReference type="ARBA" id="ARBA00047545"/>
    </source>
</evidence>
<dbReference type="GO" id="GO:0140955">
    <property type="term" value="F:histone H3K36 trimethyltransferase activity"/>
    <property type="evidence" value="ECO:0007669"/>
    <property type="project" value="UniProtKB-EC"/>
</dbReference>
<dbReference type="GO" id="GO:0006283">
    <property type="term" value="P:transcription-coupled nucleotide-excision repair"/>
    <property type="evidence" value="ECO:0007669"/>
    <property type="project" value="EnsemblFungi"/>
</dbReference>
<evidence type="ECO:0000256" key="12">
    <source>
        <dbReference type="ARBA" id="ARBA00023242"/>
    </source>
</evidence>
<keyword evidence="10" id="KW-0805">Transcription regulation</keyword>
<dbReference type="InterPro" id="IPR025788">
    <property type="entry name" value="Set2_fungi"/>
</dbReference>
<dbReference type="RefSeq" id="XP_020050043.1">
    <property type="nucleotide sequence ID" value="XM_020194288.1"/>
</dbReference>
<dbReference type="GO" id="GO:0005829">
    <property type="term" value="C:cytosol"/>
    <property type="evidence" value="ECO:0007669"/>
    <property type="project" value="EnsemblFungi"/>
</dbReference>
<keyword evidence="5" id="KW-0158">Chromosome</keyword>
<dbReference type="GO" id="GO:0060195">
    <property type="term" value="P:negative regulation of antisense RNA transcription"/>
    <property type="evidence" value="ECO:0007669"/>
    <property type="project" value="EnsemblFungi"/>
</dbReference>
<protein>
    <recommendedName>
        <fullName evidence="4">Histone-lysine N-methyltransferase, H3 lysine-36 specific</fullName>
        <ecNumber evidence="3">2.1.1.359</ecNumber>
    </recommendedName>
    <alternativeName>
        <fullName evidence="13">SET domain-containing protein 2</fullName>
    </alternativeName>
</protein>
<dbReference type="Proteomes" id="UP000095038">
    <property type="component" value="Unassembled WGS sequence"/>
</dbReference>
<feature type="compositionally biased region" description="Polar residues" evidence="15">
    <location>
        <begin position="715"/>
        <end position="735"/>
    </location>
</feature>
<feature type="region of interest" description="Disordered" evidence="15">
    <location>
        <begin position="1"/>
        <end position="22"/>
    </location>
</feature>
<evidence type="ECO:0000313" key="20">
    <source>
        <dbReference type="Proteomes" id="UP000095038"/>
    </source>
</evidence>
<dbReference type="OrthoDB" id="422362at2759"/>
<gene>
    <name evidence="19" type="ORF">ASCRUDRAFT_78768</name>
</gene>
<dbReference type="SUPFAM" id="SSF82199">
    <property type="entry name" value="SET domain"/>
    <property type="match status" value="1"/>
</dbReference>
<keyword evidence="20" id="KW-1185">Reference proteome</keyword>
<evidence type="ECO:0000256" key="2">
    <source>
        <dbReference type="ARBA" id="ARBA00004286"/>
    </source>
</evidence>
<feature type="compositionally biased region" description="Polar residues" evidence="15">
    <location>
        <begin position="687"/>
        <end position="700"/>
    </location>
</feature>
<dbReference type="CDD" id="cd19172">
    <property type="entry name" value="SET_SETD2"/>
    <property type="match status" value="1"/>
</dbReference>
<dbReference type="EMBL" id="KV454475">
    <property type="protein sequence ID" value="ODV63736.1"/>
    <property type="molecule type" value="Genomic_DNA"/>
</dbReference>
<dbReference type="SMART" id="SM00317">
    <property type="entry name" value="SET"/>
    <property type="match status" value="1"/>
</dbReference>
<dbReference type="InterPro" id="IPR046341">
    <property type="entry name" value="SET_dom_sf"/>
</dbReference>
<feature type="domain" description="AWS" evidence="18">
    <location>
        <begin position="130"/>
        <end position="184"/>
    </location>
</feature>
<dbReference type="EC" id="2.1.1.359" evidence="3"/>
<keyword evidence="9" id="KW-0949">S-adenosyl-L-methionine</keyword>
<dbReference type="GO" id="GO:0006353">
    <property type="term" value="P:DNA-templated transcription termination"/>
    <property type="evidence" value="ECO:0007669"/>
    <property type="project" value="EnsemblFungi"/>
</dbReference>
<dbReference type="InterPro" id="IPR003616">
    <property type="entry name" value="Post-SET_dom"/>
</dbReference>
<feature type="compositionally biased region" description="Basic residues" evidence="15">
    <location>
        <begin position="701"/>
        <end position="714"/>
    </location>
</feature>
<feature type="region of interest" description="Disordered" evidence="15">
    <location>
        <begin position="877"/>
        <end position="914"/>
    </location>
</feature>
<evidence type="ECO:0000256" key="13">
    <source>
        <dbReference type="ARBA" id="ARBA00030091"/>
    </source>
</evidence>
<evidence type="ECO:0000256" key="3">
    <source>
        <dbReference type="ARBA" id="ARBA00012178"/>
    </source>
</evidence>
<dbReference type="GO" id="GO:0045128">
    <property type="term" value="P:negative regulation of reciprocal meiotic recombination"/>
    <property type="evidence" value="ECO:0007669"/>
    <property type="project" value="EnsemblFungi"/>
</dbReference>
<evidence type="ECO:0000256" key="9">
    <source>
        <dbReference type="ARBA" id="ARBA00022691"/>
    </source>
</evidence>
<comment type="subcellular location">
    <subcellularLocation>
        <location evidence="2">Chromosome</location>
    </subcellularLocation>
    <subcellularLocation>
        <location evidence="1">Nucleus</location>
    </subcellularLocation>
</comment>
<keyword evidence="11" id="KW-0804">Transcription</keyword>
<accession>A0A1D2VQ60</accession>
<evidence type="ECO:0000256" key="11">
    <source>
        <dbReference type="ARBA" id="ARBA00023163"/>
    </source>
</evidence>
<keyword evidence="12" id="KW-0539">Nucleus</keyword>
<evidence type="ECO:0000256" key="10">
    <source>
        <dbReference type="ARBA" id="ARBA00023015"/>
    </source>
</evidence>
<dbReference type="GO" id="GO:0005694">
    <property type="term" value="C:chromosome"/>
    <property type="evidence" value="ECO:0007669"/>
    <property type="project" value="UniProtKB-SubCell"/>
</dbReference>
<evidence type="ECO:0000256" key="15">
    <source>
        <dbReference type="SAM" id="MobiDB-lite"/>
    </source>
</evidence>
<dbReference type="PROSITE" id="PS51568">
    <property type="entry name" value="SAM_MT43_SET2_1"/>
    <property type="match status" value="1"/>
</dbReference>
<evidence type="ECO:0000256" key="4">
    <source>
        <dbReference type="ARBA" id="ARBA00018028"/>
    </source>
</evidence>
<feature type="compositionally biased region" description="Basic and acidic residues" evidence="15">
    <location>
        <begin position="660"/>
        <end position="678"/>
    </location>
</feature>
<dbReference type="SMART" id="SM00508">
    <property type="entry name" value="PostSET"/>
    <property type="match status" value="1"/>
</dbReference>
<dbReference type="GO" id="GO:0030174">
    <property type="term" value="P:regulation of DNA-templated DNA replication initiation"/>
    <property type="evidence" value="ECO:0007669"/>
    <property type="project" value="EnsemblFungi"/>
</dbReference>
<keyword evidence="8" id="KW-0808">Transferase</keyword>
<evidence type="ECO:0000256" key="7">
    <source>
        <dbReference type="ARBA" id="ARBA00022603"/>
    </source>
</evidence>
<proteinExistence type="predicted"/>
<dbReference type="Pfam" id="PF08236">
    <property type="entry name" value="SRI"/>
    <property type="match status" value="1"/>
</dbReference>
<dbReference type="AlphaFoldDB" id="A0A1D2VQ60"/>
<keyword evidence="7" id="KW-0489">Methyltransferase</keyword>
<evidence type="ECO:0000259" key="18">
    <source>
        <dbReference type="PROSITE" id="PS51215"/>
    </source>
</evidence>
<dbReference type="SMART" id="SM00570">
    <property type="entry name" value="AWS"/>
    <property type="match status" value="1"/>
</dbReference>
<dbReference type="FunFam" id="2.170.270.10:FF:000033">
    <property type="entry name" value="Histone-lysine N-methyltransferase"/>
    <property type="match status" value="1"/>
</dbReference>
<evidence type="ECO:0000256" key="5">
    <source>
        <dbReference type="ARBA" id="ARBA00022454"/>
    </source>
</evidence>
<dbReference type="PROSITE" id="PS51215">
    <property type="entry name" value="AWS"/>
    <property type="match status" value="1"/>
</dbReference>
<feature type="region of interest" description="Disordered" evidence="15">
    <location>
        <begin position="660"/>
        <end position="758"/>
    </location>
</feature>
<dbReference type="PANTHER" id="PTHR22884">
    <property type="entry name" value="SET DOMAIN PROTEINS"/>
    <property type="match status" value="1"/>
</dbReference>
<dbReference type="GeneID" id="30967924"/>
<dbReference type="FunCoup" id="A0A1D2VQ60">
    <property type="interactions" value="129"/>
</dbReference>
<dbReference type="Gene3D" id="2.170.270.10">
    <property type="entry name" value="SET domain"/>
    <property type="match status" value="1"/>
</dbReference>
<name>A0A1D2VQ60_9ASCO</name>
<dbReference type="InterPro" id="IPR001214">
    <property type="entry name" value="SET_dom"/>
</dbReference>
<dbReference type="Pfam" id="PF17907">
    <property type="entry name" value="AWS"/>
    <property type="match status" value="1"/>
</dbReference>
<dbReference type="GO" id="GO:0005634">
    <property type="term" value="C:nucleus"/>
    <property type="evidence" value="ECO:0007669"/>
    <property type="project" value="UniProtKB-SubCell"/>
</dbReference>